<comment type="caution">
    <text evidence="2">The sequence shown here is derived from an EMBL/GenBank/DDBJ whole genome shotgun (WGS) entry which is preliminary data.</text>
</comment>
<dbReference type="InterPro" id="IPR009030">
    <property type="entry name" value="Growth_fac_rcpt_cys_sf"/>
</dbReference>
<gene>
    <name evidence="2" type="ORF">CUNI_LOCUS17636</name>
</gene>
<dbReference type="AlphaFoldDB" id="A0A8S3ZVH4"/>
<organism evidence="2 3">
    <name type="scientific">Candidula unifasciata</name>
    <dbReference type="NCBI Taxonomy" id="100452"/>
    <lineage>
        <taxon>Eukaryota</taxon>
        <taxon>Metazoa</taxon>
        <taxon>Spiralia</taxon>
        <taxon>Lophotrochozoa</taxon>
        <taxon>Mollusca</taxon>
        <taxon>Gastropoda</taxon>
        <taxon>Heterobranchia</taxon>
        <taxon>Euthyneura</taxon>
        <taxon>Panpulmonata</taxon>
        <taxon>Eupulmonata</taxon>
        <taxon>Stylommatophora</taxon>
        <taxon>Helicina</taxon>
        <taxon>Helicoidea</taxon>
        <taxon>Geomitridae</taxon>
        <taxon>Candidula</taxon>
    </lineage>
</organism>
<dbReference type="PANTHER" id="PTHR24043:SF8">
    <property type="entry name" value="EGF-LIKE DOMAIN-CONTAINING PROTEIN"/>
    <property type="match status" value="1"/>
</dbReference>
<dbReference type="Proteomes" id="UP000678393">
    <property type="component" value="Unassembled WGS sequence"/>
</dbReference>
<evidence type="ECO:0000313" key="2">
    <source>
        <dbReference type="EMBL" id="CAG5132078.1"/>
    </source>
</evidence>
<dbReference type="PANTHER" id="PTHR24043">
    <property type="entry name" value="SCAVENGER RECEPTOR CLASS F"/>
    <property type="match status" value="1"/>
</dbReference>
<evidence type="ECO:0000313" key="3">
    <source>
        <dbReference type="Proteomes" id="UP000678393"/>
    </source>
</evidence>
<dbReference type="OrthoDB" id="6162000at2759"/>
<dbReference type="EMBL" id="CAJHNH020005068">
    <property type="protein sequence ID" value="CAG5132078.1"/>
    <property type="molecule type" value="Genomic_DNA"/>
</dbReference>
<evidence type="ECO:0000256" key="1">
    <source>
        <dbReference type="ARBA" id="ARBA00022536"/>
    </source>
</evidence>
<feature type="non-terminal residue" evidence="2">
    <location>
        <position position="89"/>
    </location>
</feature>
<keyword evidence="1" id="KW-0245">EGF-like domain</keyword>
<proteinExistence type="predicted"/>
<protein>
    <submittedName>
        <fullName evidence="2">Uncharacterized protein</fullName>
    </submittedName>
</protein>
<keyword evidence="3" id="KW-1185">Reference proteome</keyword>
<feature type="non-terminal residue" evidence="2">
    <location>
        <position position="1"/>
    </location>
</feature>
<dbReference type="GO" id="GO:0005044">
    <property type="term" value="F:scavenger receptor activity"/>
    <property type="evidence" value="ECO:0007669"/>
    <property type="project" value="InterPro"/>
</dbReference>
<accession>A0A8S3ZVH4</accession>
<name>A0A8S3ZVH4_9EUPU</name>
<dbReference type="SUPFAM" id="SSF57184">
    <property type="entry name" value="Growth factor receptor domain"/>
    <property type="match status" value="1"/>
</dbReference>
<dbReference type="InterPro" id="IPR042635">
    <property type="entry name" value="MEGF10/SREC1/2-like"/>
</dbReference>
<dbReference type="Gene3D" id="2.170.300.10">
    <property type="entry name" value="Tie2 ligand-binding domain superfamily"/>
    <property type="match status" value="1"/>
</dbReference>
<sequence>CPGGYFGWHCKLKCENCEGEECDQDTGKCLTACKNGFYGHHCLFVCPANLYGDGCVNQCHCKHPGEVCDQNGVCKSGCADGWTGIQCQT</sequence>
<reference evidence="2" key="1">
    <citation type="submission" date="2021-04" db="EMBL/GenBank/DDBJ databases">
        <authorList>
            <consortium name="Molecular Ecology Group"/>
        </authorList>
    </citation>
    <scope>NUCLEOTIDE SEQUENCE</scope>
</reference>